<proteinExistence type="predicted"/>
<gene>
    <name evidence="2" type="ORF">Taro_047850</name>
</gene>
<reference evidence="2" key="1">
    <citation type="submission" date="2017-07" db="EMBL/GenBank/DDBJ databases">
        <title>Taro Niue Genome Assembly and Annotation.</title>
        <authorList>
            <person name="Atibalentja N."/>
            <person name="Keating K."/>
            <person name="Fields C.J."/>
        </authorList>
    </citation>
    <scope>NUCLEOTIDE SEQUENCE</scope>
    <source>
        <strain evidence="2">Niue_2</strain>
        <tissue evidence="2">Leaf</tissue>
    </source>
</reference>
<dbReference type="EMBL" id="NMUH01006283">
    <property type="protein sequence ID" value="MQM14914.1"/>
    <property type="molecule type" value="Genomic_DNA"/>
</dbReference>
<keyword evidence="3" id="KW-1185">Reference proteome</keyword>
<organism evidence="2 3">
    <name type="scientific">Colocasia esculenta</name>
    <name type="common">Wild taro</name>
    <name type="synonym">Arum esculentum</name>
    <dbReference type="NCBI Taxonomy" id="4460"/>
    <lineage>
        <taxon>Eukaryota</taxon>
        <taxon>Viridiplantae</taxon>
        <taxon>Streptophyta</taxon>
        <taxon>Embryophyta</taxon>
        <taxon>Tracheophyta</taxon>
        <taxon>Spermatophyta</taxon>
        <taxon>Magnoliopsida</taxon>
        <taxon>Liliopsida</taxon>
        <taxon>Araceae</taxon>
        <taxon>Aroideae</taxon>
        <taxon>Colocasieae</taxon>
        <taxon>Colocasia</taxon>
    </lineage>
</organism>
<comment type="caution">
    <text evidence="2">The sequence shown here is derived from an EMBL/GenBank/DDBJ whole genome shotgun (WGS) entry which is preliminary data.</text>
</comment>
<protein>
    <submittedName>
        <fullName evidence="2">Uncharacterized protein</fullName>
    </submittedName>
</protein>
<evidence type="ECO:0000256" key="1">
    <source>
        <dbReference type="SAM" id="MobiDB-lite"/>
    </source>
</evidence>
<evidence type="ECO:0000313" key="3">
    <source>
        <dbReference type="Proteomes" id="UP000652761"/>
    </source>
</evidence>
<evidence type="ECO:0000313" key="2">
    <source>
        <dbReference type="EMBL" id="MQM14914.1"/>
    </source>
</evidence>
<accession>A0A843X7H8</accession>
<feature type="region of interest" description="Disordered" evidence="1">
    <location>
        <begin position="1"/>
        <end position="21"/>
    </location>
</feature>
<dbReference type="Proteomes" id="UP000652761">
    <property type="component" value="Unassembled WGS sequence"/>
</dbReference>
<dbReference type="AlphaFoldDB" id="A0A843X7H8"/>
<name>A0A843X7H8_COLES</name>
<sequence>MARRRQGVVKNATGRSDSDSMIATKVLSQSGRDMSGCRDETSEGDTSSHRVQRICARTCQSKDRFLDCGPKLPCIDTRGIGLARFGLGLTHLWSTSREWFVQVAADEEGKKNSFLWSFHSSSATKSSSTRP</sequence>